<feature type="transmembrane region" description="Helical" evidence="1">
    <location>
        <begin position="73"/>
        <end position="95"/>
    </location>
</feature>
<evidence type="ECO:0000313" key="3">
    <source>
        <dbReference type="Proteomes" id="UP001597264"/>
    </source>
</evidence>
<name>A0ABW3U4H0_9GAMM</name>
<proteinExistence type="predicted"/>
<organism evidence="2 3">
    <name type="scientific">Microbulbifer celer</name>
    <dbReference type="NCBI Taxonomy" id="435905"/>
    <lineage>
        <taxon>Bacteria</taxon>
        <taxon>Pseudomonadati</taxon>
        <taxon>Pseudomonadota</taxon>
        <taxon>Gammaproteobacteria</taxon>
        <taxon>Cellvibrionales</taxon>
        <taxon>Microbulbiferaceae</taxon>
        <taxon>Microbulbifer</taxon>
    </lineage>
</organism>
<gene>
    <name evidence="2" type="ORF">ACFQ2X_03865</name>
</gene>
<protein>
    <submittedName>
        <fullName evidence="2">Uncharacterized protein</fullName>
    </submittedName>
</protein>
<keyword evidence="1" id="KW-0812">Transmembrane</keyword>
<feature type="transmembrane region" description="Helical" evidence="1">
    <location>
        <begin position="107"/>
        <end position="125"/>
    </location>
</feature>
<keyword evidence="1" id="KW-1133">Transmembrane helix</keyword>
<keyword evidence="3" id="KW-1185">Reference proteome</keyword>
<dbReference type="Proteomes" id="UP001597264">
    <property type="component" value="Unassembled WGS sequence"/>
</dbReference>
<evidence type="ECO:0000313" key="2">
    <source>
        <dbReference type="EMBL" id="MFD1215723.1"/>
    </source>
</evidence>
<comment type="caution">
    <text evidence="2">The sequence shown here is derived from an EMBL/GenBank/DDBJ whole genome shotgun (WGS) entry which is preliminary data.</text>
</comment>
<accession>A0ABW3U4H0</accession>
<sequence length="141" mass="16557">MNRKPDYEKYSLQELYEAAESVDTNLYPERAKEIRDKIQLRIENPREEDEELLNRLKEVAHQKEKQSKDWKGSLVFAVTIFIALVASIFSGKLVTRTYEVSFEDNPMLFYFVTVLFVGFIGHLLIKADEQYRRDKGGDTKD</sequence>
<dbReference type="EMBL" id="JBHTLR010000005">
    <property type="protein sequence ID" value="MFD1215723.1"/>
    <property type="molecule type" value="Genomic_DNA"/>
</dbReference>
<evidence type="ECO:0000256" key="1">
    <source>
        <dbReference type="SAM" id="Phobius"/>
    </source>
</evidence>
<keyword evidence="1" id="KW-0472">Membrane</keyword>
<dbReference type="RefSeq" id="WP_230436585.1">
    <property type="nucleotide sequence ID" value="NZ_CP087715.1"/>
</dbReference>
<reference evidence="3" key="1">
    <citation type="journal article" date="2019" name="Int. J. Syst. Evol. Microbiol.">
        <title>The Global Catalogue of Microorganisms (GCM) 10K type strain sequencing project: providing services to taxonomists for standard genome sequencing and annotation.</title>
        <authorList>
            <consortium name="The Broad Institute Genomics Platform"/>
            <consortium name="The Broad Institute Genome Sequencing Center for Infectious Disease"/>
            <person name="Wu L."/>
            <person name="Ma J."/>
        </authorList>
    </citation>
    <scope>NUCLEOTIDE SEQUENCE [LARGE SCALE GENOMIC DNA]</scope>
    <source>
        <strain evidence="3">CCUG 54356</strain>
    </source>
</reference>